<keyword evidence="4" id="KW-0472">Membrane</keyword>
<dbReference type="GO" id="GO:0000155">
    <property type="term" value="F:phosphorelay sensor kinase activity"/>
    <property type="evidence" value="ECO:0007669"/>
    <property type="project" value="InterPro"/>
</dbReference>
<dbReference type="GO" id="GO:0016020">
    <property type="term" value="C:membrane"/>
    <property type="evidence" value="ECO:0007669"/>
    <property type="project" value="InterPro"/>
</dbReference>
<dbReference type="SUPFAM" id="SSF55874">
    <property type="entry name" value="ATPase domain of HSP90 chaperone/DNA topoisomerase II/histidine kinase"/>
    <property type="match status" value="1"/>
</dbReference>
<evidence type="ECO:0000259" key="5">
    <source>
        <dbReference type="PROSITE" id="PS50109"/>
    </source>
</evidence>
<feature type="transmembrane region" description="Helical" evidence="4">
    <location>
        <begin position="227"/>
        <end position="248"/>
    </location>
</feature>
<dbReference type="CDD" id="cd16917">
    <property type="entry name" value="HATPase_UhpB-NarQ-NarX-like"/>
    <property type="match status" value="1"/>
</dbReference>
<comment type="caution">
    <text evidence="6">The sequence shown here is derived from an EMBL/GenBank/DDBJ whole genome shotgun (WGS) entry which is preliminary data.</text>
</comment>
<evidence type="ECO:0000256" key="4">
    <source>
        <dbReference type="SAM" id="Phobius"/>
    </source>
</evidence>
<protein>
    <recommendedName>
        <fullName evidence="5">Histidine kinase domain-containing protein</fullName>
    </recommendedName>
</protein>
<feature type="transmembrane region" description="Helical" evidence="4">
    <location>
        <begin position="121"/>
        <end position="142"/>
    </location>
</feature>
<dbReference type="InterPro" id="IPR011712">
    <property type="entry name" value="Sig_transdc_His_kin_sub3_dim/P"/>
</dbReference>
<dbReference type="SMART" id="SM00387">
    <property type="entry name" value="HATPase_c"/>
    <property type="match status" value="1"/>
</dbReference>
<evidence type="ECO:0000313" key="6">
    <source>
        <dbReference type="EMBL" id="EWT05667.1"/>
    </source>
</evidence>
<keyword evidence="2" id="KW-0418">Kinase</keyword>
<organism evidence="6 7">
    <name type="scientific">Intrasporangium chromatireducens Q5-1</name>
    <dbReference type="NCBI Taxonomy" id="584657"/>
    <lineage>
        <taxon>Bacteria</taxon>
        <taxon>Bacillati</taxon>
        <taxon>Actinomycetota</taxon>
        <taxon>Actinomycetes</taxon>
        <taxon>Micrococcales</taxon>
        <taxon>Intrasporangiaceae</taxon>
        <taxon>Intrasporangium</taxon>
    </lineage>
</organism>
<feature type="transmembrane region" description="Helical" evidence="4">
    <location>
        <begin position="16"/>
        <end position="39"/>
    </location>
</feature>
<feature type="domain" description="Histidine kinase" evidence="5">
    <location>
        <begin position="296"/>
        <end position="478"/>
    </location>
</feature>
<gene>
    <name evidence="6" type="ORF">N864_03040</name>
</gene>
<dbReference type="InterPro" id="IPR005467">
    <property type="entry name" value="His_kinase_dom"/>
</dbReference>
<dbReference type="GO" id="GO:0046983">
    <property type="term" value="F:protein dimerization activity"/>
    <property type="evidence" value="ECO:0007669"/>
    <property type="project" value="InterPro"/>
</dbReference>
<dbReference type="InterPro" id="IPR050482">
    <property type="entry name" value="Sensor_HK_TwoCompSys"/>
</dbReference>
<accession>W9GKM4</accession>
<dbReference type="Pfam" id="PF02518">
    <property type="entry name" value="HATPase_c"/>
    <property type="match status" value="1"/>
</dbReference>
<keyword evidence="3" id="KW-0902">Two-component regulatory system</keyword>
<dbReference type="EMBL" id="AWQS01000096">
    <property type="protein sequence ID" value="EWT05667.1"/>
    <property type="molecule type" value="Genomic_DNA"/>
</dbReference>
<dbReference type="PATRIC" id="fig|584657.3.peg.2436"/>
<dbReference type="PANTHER" id="PTHR24421">
    <property type="entry name" value="NITRATE/NITRITE SENSOR PROTEIN NARX-RELATED"/>
    <property type="match status" value="1"/>
</dbReference>
<keyword evidence="7" id="KW-1185">Reference proteome</keyword>
<feature type="transmembrane region" description="Helical" evidence="4">
    <location>
        <begin position="51"/>
        <end position="73"/>
    </location>
</feature>
<name>W9GKM4_9MICO</name>
<keyword evidence="4" id="KW-0812">Transmembrane</keyword>
<proteinExistence type="predicted"/>
<keyword evidence="1" id="KW-0808">Transferase</keyword>
<reference evidence="7" key="1">
    <citation type="submission" date="2013-08" db="EMBL/GenBank/DDBJ databases">
        <title>Intrasporangium oryzae NRRL B-24470.</title>
        <authorList>
            <person name="Liu H."/>
            <person name="Wang G."/>
        </authorList>
    </citation>
    <scope>NUCLEOTIDE SEQUENCE [LARGE SCALE GENOMIC DNA]</scope>
    <source>
        <strain evidence="7">Q5-1</strain>
    </source>
</reference>
<keyword evidence="4" id="KW-1133">Transmembrane helix</keyword>
<evidence type="ECO:0000256" key="2">
    <source>
        <dbReference type="ARBA" id="ARBA00022777"/>
    </source>
</evidence>
<dbReference type="OrthoDB" id="144293at2"/>
<dbReference type="Pfam" id="PF07730">
    <property type="entry name" value="HisKA_3"/>
    <property type="match status" value="1"/>
</dbReference>
<feature type="transmembrane region" description="Helical" evidence="4">
    <location>
        <begin position="85"/>
        <end position="109"/>
    </location>
</feature>
<evidence type="ECO:0000256" key="1">
    <source>
        <dbReference type="ARBA" id="ARBA00022679"/>
    </source>
</evidence>
<dbReference type="Proteomes" id="UP000019494">
    <property type="component" value="Unassembled WGS sequence"/>
</dbReference>
<dbReference type="InterPro" id="IPR036890">
    <property type="entry name" value="HATPase_C_sf"/>
</dbReference>
<dbReference type="PROSITE" id="PS50109">
    <property type="entry name" value="HIS_KIN"/>
    <property type="match status" value="1"/>
</dbReference>
<dbReference type="InterPro" id="IPR003594">
    <property type="entry name" value="HATPase_dom"/>
</dbReference>
<dbReference type="RefSeq" id="WP_034717052.1">
    <property type="nucleotide sequence ID" value="NZ_AWQS01000096.1"/>
</dbReference>
<evidence type="ECO:0000313" key="7">
    <source>
        <dbReference type="Proteomes" id="UP000019494"/>
    </source>
</evidence>
<dbReference type="AlphaFoldDB" id="W9GKM4"/>
<feature type="transmembrane region" description="Helical" evidence="4">
    <location>
        <begin position="149"/>
        <end position="168"/>
    </location>
</feature>
<feature type="transmembrane region" description="Helical" evidence="4">
    <location>
        <begin position="188"/>
        <end position="215"/>
    </location>
</feature>
<dbReference type="Gene3D" id="3.30.565.10">
    <property type="entry name" value="Histidine kinase-like ATPase, C-terminal domain"/>
    <property type="match status" value="1"/>
</dbReference>
<sequence>MGHVGGPGPRRPDRGVAALSVLPTLAAAGTGLAITAAIVDTPYLLFAYHDAKLHLVLDAADTGVALLVAYLLWGRYRRSRRLQDLLLAGGLLLLAIAGLGMALALHLLGLDDGRADVWLPVTVRVLGASLIVAAAVSGVRLVRDRWAHVLTALPWVTVALGLVLTYALRDVLPVALAESPPVSAQRPVIAGHPALLVAHGLTAACFAVASVLFTVRAGSGPARRDELIRWLGPAFALAAFARLNYLLFPSLYSDWFYTGDLLRTGSYAVLLVGAAREISRYWSAQARAAVLEDRRRLARELHDGVVQELAYIRLETLTSVEDSGHRDRMVAACDRALDEARAAIDALGRSTDEPLGFVLHRAARQVADRYHARLEVELDDSVHADDDQRHALIRITREAVSNAIRHGRADRVRLLLERDEERRRLVVRDEGMGFDPATVRRNTTGYGLTSMEERASALRGSVNIHSTPGEGTTVAVTW</sequence>
<evidence type="ECO:0000256" key="3">
    <source>
        <dbReference type="ARBA" id="ARBA00023012"/>
    </source>
</evidence>
<dbReference type="Gene3D" id="1.20.5.1930">
    <property type="match status" value="1"/>
</dbReference>